<evidence type="ECO:0000256" key="6">
    <source>
        <dbReference type="ARBA" id="ARBA00023268"/>
    </source>
</evidence>
<dbReference type="Gene3D" id="3.30.70.2690">
    <property type="entry name" value="LOR/SDH bifunctional enzyme, conserved domain"/>
    <property type="match status" value="1"/>
</dbReference>
<dbReference type="Pfam" id="PF16653">
    <property type="entry name" value="Sacchrp_dh_C"/>
    <property type="match status" value="1"/>
</dbReference>
<accession>T0Q1P4</accession>
<protein>
    <submittedName>
        <fullName evidence="10">Uncharacterized protein</fullName>
    </submittedName>
</protein>
<dbReference type="SMART" id="SM01003">
    <property type="entry name" value="AlaDh_PNT_N"/>
    <property type="match status" value="1"/>
</dbReference>
<dbReference type="InterPro" id="IPR036291">
    <property type="entry name" value="NAD(P)-bd_dom_sf"/>
</dbReference>
<name>T0Q1P4_SAPDV</name>
<comment type="pathway">
    <text evidence="1">Amino-acid degradation; L-lysine degradation via saccharopine pathway; glutaryl-CoA from L-lysine: step 1/6.</text>
</comment>
<dbReference type="PANTHER" id="PTHR11133">
    <property type="entry name" value="SACCHAROPINE DEHYDROGENASE"/>
    <property type="match status" value="1"/>
</dbReference>
<dbReference type="InterPro" id="IPR051168">
    <property type="entry name" value="AASS"/>
</dbReference>
<feature type="domain" description="Alanine dehydrogenase/pyridine nucleotide transhydrogenase NAD(H)-binding" evidence="8">
    <location>
        <begin position="208"/>
        <end position="392"/>
    </location>
</feature>
<evidence type="ECO:0000313" key="10">
    <source>
        <dbReference type="EMBL" id="EQC31769.1"/>
    </source>
</evidence>
<evidence type="ECO:0000256" key="4">
    <source>
        <dbReference type="ARBA" id="ARBA00023002"/>
    </source>
</evidence>
<dbReference type="RefSeq" id="XP_008614776.1">
    <property type="nucleotide sequence ID" value="XM_008616554.1"/>
</dbReference>
<feature type="domain" description="Alanine dehydrogenase/pyridine nucleotide transhydrogenase N-terminal" evidence="9">
    <location>
        <begin position="28"/>
        <end position="161"/>
    </location>
</feature>
<reference evidence="10 11" key="1">
    <citation type="submission" date="2012-04" db="EMBL/GenBank/DDBJ databases">
        <title>The Genome Sequence of Saprolegnia declina VS20.</title>
        <authorList>
            <consortium name="The Broad Institute Genome Sequencing Platform"/>
            <person name="Russ C."/>
            <person name="Nusbaum C."/>
            <person name="Tyler B."/>
            <person name="van West P."/>
            <person name="Dieguez-Uribeondo J."/>
            <person name="de Bruijn I."/>
            <person name="Tripathy S."/>
            <person name="Jiang R."/>
            <person name="Young S.K."/>
            <person name="Zeng Q."/>
            <person name="Gargeya S."/>
            <person name="Fitzgerald M."/>
            <person name="Haas B."/>
            <person name="Abouelleil A."/>
            <person name="Alvarado L."/>
            <person name="Arachchi H.M."/>
            <person name="Berlin A."/>
            <person name="Chapman S.B."/>
            <person name="Goldberg J."/>
            <person name="Griggs A."/>
            <person name="Gujja S."/>
            <person name="Hansen M."/>
            <person name="Howarth C."/>
            <person name="Imamovic A."/>
            <person name="Larimer J."/>
            <person name="McCowen C."/>
            <person name="Montmayeur A."/>
            <person name="Murphy C."/>
            <person name="Neiman D."/>
            <person name="Pearson M."/>
            <person name="Priest M."/>
            <person name="Roberts A."/>
            <person name="Saif S."/>
            <person name="Shea T."/>
            <person name="Sisk P."/>
            <person name="Sykes S."/>
            <person name="Wortman J."/>
            <person name="Nusbaum C."/>
            <person name="Birren B."/>
        </authorList>
    </citation>
    <scope>NUCLEOTIDE SEQUENCE [LARGE SCALE GENOMIC DNA]</scope>
    <source>
        <strain evidence="10 11">VS20</strain>
    </source>
</reference>
<dbReference type="GeneID" id="19951285"/>
<evidence type="ECO:0000256" key="7">
    <source>
        <dbReference type="ARBA" id="ARBA00025744"/>
    </source>
</evidence>
<dbReference type="InterPro" id="IPR007545">
    <property type="entry name" value="LOR/SDH_bifunc_enz_cons_dom"/>
</dbReference>
<dbReference type="InterPro" id="IPR007698">
    <property type="entry name" value="AlaDH/PNT_NAD(H)-bd"/>
</dbReference>
<evidence type="ECO:0000256" key="1">
    <source>
        <dbReference type="ARBA" id="ARBA00004682"/>
    </source>
</evidence>
<dbReference type="OMA" id="TPHVHDI"/>
<keyword evidence="3" id="KW-0521">NADP</keyword>
<dbReference type="STRING" id="1156394.T0Q1P4"/>
<dbReference type="GO" id="GO:0004753">
    <property type="term" value="F:saccharopine dehydrogenase activity"/>
    <property type="evidence" value="ECO:0007669"/>
    <property type="project" value="TreeGrafter"/>
</dbReference>
<dbReference type="AlphaFoldDB" id="T0Q1P4"/>
<dbReference type="GO" id="GO:0033512">
    <property type="term" value="P:L-lysine catabolic process to acetyl-CoA via saccharopine"/>
    <property type="evidence" value="ECO:0007669"/>
    <property type="project" value="UniProtKB-UniPathway"/>
</dbReference>
<gene>
    <name evidence="10" type="ORF">SDRG_10558</name>
</gene>
<dbReference type="FunFam" id="3.30.360.10:FF:000008">
    <property type="entry name" value="Alpha-aminoadipic semialdehyde synthase, mitochondrial"/>
    <property type="match status" value="1"/>
</dbReference>
<dbReference type="UniPathway" id="UPA00868">
    <property type="reaction ID" value="UER00835"/>
</dbReference>
<dbReference type="GO" id="GO:0019878">
    <property type="term" value="P:lysine biosynthetic process via aminoadipic acid"/>
    <property type="evidence" value="ECO:0007669"/>
    <property type="project" value="TreeGrafter"/>
</dbReference>
<dbReference type="InParanoid" id="T0Q1P4"/>
<dbReference type="eggNOG" id="KOG0172">
    <property type="taxonomic scope" value="Eukaryota"/>
</dbReference>
<keyword evidence="11" id="KW-1185">Reference proteome</keyword>
<dbReference type="CDD" id="cd12189">
    <property type="entry name" value="LKR_SDH_like"/>
    <property type="match status" value="1"/>
</dbReference>
<evidence type="ECO:0000259" key="9">
    <source>
        <dbReference type="SMART" id="SM01003"/>
    </source>
</evidence>
<dbReference type="SUPFAM" id="SSF52283">
    <property type="entry name" value="Formate/glycerate dehydrogenase catalytic domain-like"/>
    <property type="match status" value="1"/>
</dbReference>
<proteinExistence type="inferred from homology"/>
<evidence type="ECO:0000256" key="5">
    <source>
        <dbReference type="ARBA" id="ARBA00023027"/>
    </source>
</evidence>
<sequence length="1033" mass="112050">MSMMFRKKALAPLSLTRHLSTRPAKCVGVVREVYNKWERRAPLTPGHVQELVQAGINVHVQPSNQRIFTDDQYTAAGAVVTNDLSAANVIVGVKQVPIEHLLNDKTYLFFSHTIKAQPENMKLLDAILEKRIRLIDYECITEGGQRNGRRLIAFGSYAGRAGMLAGFRGLGERLINKGYSSPFVNIGSAYMYQDLDRAKAAVATAGELIKKNGLPADLAPLTVVFTGSGNVSQGAQEVFKLLPHEFVAPEDLPHLKPNRHVVYGCVVDEKHMVEHKTKKNDFTKEEYYKHPEEYEPTFHKKVAPYTSLLVNCMYWDDRYPRLITKDQMDEITAASGGDPKLLGVADISCDIGGSVEFLEKSTYIEDPFFLYDIKSRTAKSSLAGEPGVMMMGVDILPSELPSESSNHFGNHLVGFLKSLSGGEKVIPDELQGAVIAADGRLSPKYEYIKEMRRDRERAAGHAYASAAAAVAGSTCVELQGHLFDSGLINSILDLIEAHNGGFAVVECKVRPNFNDESNTTAANISRAVVQISMDSRAELDAMLEKIRALSSLTPGAAATIKELPDYCMGTYDQTLSQRAESAKEGAGMTFQGSVSVSAAKERKQIVCLGAGLVASPLVEYLTRDANHSLTVVSGLKGEADAMAAKYKHRSVTPATINVGTQKDAVASLVASADCVVSLLPAPMHVDIAKACLSSKVPLVTASYISPEMQALNDLAVAQRIPILCELGLDPGMDHMSAMKIIDEVQAQNGRVVSFSSVCGGLPAPEAADNPIAYKFSWSPRGVLTAALNSAQYLKNGQVVQIPGEALLTSAERVNFLPAFALEQIPNRNSLPYAQVYNIPDADSIFRGTLRYAGNCAIMHQCRLLGLLNTNETALPATWPELIAQLKAGMSSRLTPDAEAFLSWLGLDDSSALIDPSATSTIDAFCALLIQKLSYLPGERDMAIMHHEFHVDFADRRELITSTYVGYGDDESTVMAKTVGMSAAIGVDLILRGDVLGHGVLTPTTPDIYTPGLARLEAEGIRFIEKSRVLPKTH</sequence>
<dbReference type="Gene3D" id="3.30.360.10">
    <property type="entry name" value="Dihydrodipicolinate Reductase, domain 2"/>
    <property type="match status" value="1"/>
</dbReference>
<comment type="similarity">
    <text evidence="7">In the C-terminal section; belongs to the saccharopine dehydrogenase family.</text>
</comment>
<dbReference type="Pfam" id="PF03435">
    <property type="entry name" value="Sacchrp_dh_NADP"/>
    <property type="match status" value="1"/>
</dbReference>
<dbReference type="InterPro" id="IPR007886">
    <property type="entry name" value="AlaDH/PNT_N"/>
</dbReference>
<dbReference type="InterPro" id="IPR043009">
    <property type="entry name" value="LOR/SDH_bifunc_enz_cons_dom_sf"/>
</dbReference>
<evidence type="ECO:0000256" key="2">
    <source>
        <dbReference type="ARBA" id="ARBA00004720"/>
    </source>
</evidence>
<dbReference type="Proteomes" id="UP000030762">
    <property type="component" value="Unassembled WGS sequence"/>
</dbReference>
<dbReference type="Pfam" id="PF04455">
    <property type="entry name" value="Saccharop_dh_N"/>
    <property type="match status" value="1"/>
</dbReference>
<evidence type="ECO:0000256" key="3">
    <source>
        <dbReference type="ARBA" id="ARBA00022857"/>
    </source>
</evidence>
<dbReference type="SUPFAM" id="SSF51735">
    <property type="entry name" value="NAD(P)-binding Rossmann-fold domains"/>
    <property type="match status" value="1"/>
</dbReference>
<keyword evidence="5" id="KW-0520">NAD</keyword>
<dbReference type="InterPro" id="IPR005097">
    <property type="entry name" value="Sacchrp_dh_NADP-bd"/>
</dbReference>
<evidence type="ECO:0000259" key="8">
    <source>
        <dbReference type="SMART" id="SM01002"/>
    </source>
</evidence>
<dbReference type="VEuPathDB" id="FungiDB:SDRG_10558"/>
<dbReference type="FunFam" id="3.40.50.720:FF:000087">
    <property type="entry name" value="alpha-aminoadipic semialdehyde synthase, mitochondrial"/>
    <property type="match status" value="1"/>
</dbReference>
<organism evidence="10 11">
    <name type="scientific">Saprolegnia diclina (strain VS20)</name>
    <dbReference type="NCBI Taxonomy" id="1156394"/>
    <lineage>
        <taxon>Eukaryota</taxon>
        <taxon>Sar</taxon>
        <taxon>Stramenopiles</taxon>
        <taxon>Oomycota</taxon>
        <taxon>Saprolegniomycetes</taxon>
        <taxon>Saprolegniales</taxon>
        <taxon>Saprolegniaceae</taxon>
        <taxon>Saprolegnia</taxon>
    </lineage>
</organism>
<dbReference type="SUPFAM" id="SSF55347">
    <property type="entry name" value="Glyceraldehyde-3-phosphate dehydrogenase-like, C-terminal domain"/>
    <property type="match status" value="1"/>
</dbReference>
<dbReference type="Pfam" id="PF05222">
    <property type="entry name" value="AlaDh_PNT_N"/>
    <property type="match status" value="1"/>
</dbReference>
<dbReference type="SMART" id="SM01002">
    <property type="entry name" value="AlaDh_PNT_C"/>
    <property type="match status" value="1"/>
</dbReference>
<dbReference type="GO" id="GO:0005737">
    <property type="term" value="C:cytoplasm"/>
    <property type="evidence" value="ECO:0007669"/>
    <property type="project" value="TreeGrafter"/>
</dbReference>
<keyword evidence="6" id="KW-0511">Multifunctional enzyme</keyword>
<dbReference type="InterPro" id="IPR032095">
    <property type="entry name" value="Sacchrp_dh-like_C"/>
</dbReference>
<dbReference type="EMBL" id="JH767167">
    <property type="protein sequence ID" value="EQC31769.1"/>
    <property type="molecule type" value="Genomic_DNA"/>
</dbReference>
<comment type="pathway">
    <text evidence="2">Amino-acid degradation; L-lysine degradation via saccharopine pathway; glutaryl-CoA from L-lysine: step 2/6.</text>
</comment>
<dbReference type="Gene3D" id="3.40.50.720">
    <property type="entry name" value="NAD(P)-binding Rossmann-like Domain"/>
    <property type="match status" value="3"/>
</dbReference>
<dbReference type="PANTHER" id="PTHR11133:SF22">
    <property type="entry name" value="ALPHA-AMINOADIPIC SEMIALDEHYDE SYNTHASE, MITOCHONDRIAL"/>
    <property type="match status" value="1"/>
</dbReference>
<dbReference type="Gene3D" id="1.10.1870.10">
    <property type="entry name" value="Domain 3, Saccharopine reductase"/>
    <property type="match status" value="1"/>
</dbReference>
<keyword evidence="4" id="KW-0560">Oxidoreductase</keyword>
<evidence type="ECO:0000313" key="11">
    <source>
        <dbReference type="Proteomes" id="UP000030762"/>
    </source>
</evidence>
<dbReference type="OrthoDB" id="10059875at2759"/>